<dbReference type="AlphaFoldDB" id="G0TRE4"/>
<gene>
    <name evidence="2" type="ORF">TVY486_0101560</name>
</gene>
<dbReference type="EMBL" id="HE573017">
    <property type="protein sequence ID" value="CCC46508.1"/>
    <property type="molecule type" value="Genomic_DNA"/>
</dbReference>
<reference evidence="2" key="1">
    <citation type="journal article" date="2012" name="Proc. Natl. Acad. Sci. U.S.A.">
        <title>Antigenic diversity is generated by distinct evolutionary mechanisms in African trypanosome species.</title>
        <authorList>
            <person name="Jackson A.P."/>
            <person name="Berry A."/>
            <person name="Aslett M."/>
            <person name="Allison H.C."/>
            <person name="Burton P."/>
            <person name="Vavrova-Anderson J."/>
            <person name="Brown R."/>
            <person name="Browne H."/>
            <person name="Corton N."/>
            <person name="Hauser H."/>
            <person name="Gamble J."/>
            <person name="Gilderthorp R."/>
            <person name="Marcello L."/>
            <person name="McQuillan J."/>
            <person name="Otto T.D."/>
            <person name="Quail M.A."/>
            <person name="Sanders M.J."/>
            <person name="van Tonder A."/>
            <person name="Ginger M.L."/>
            <person name="Field M.C."/>
            <person name="Barry J.D."/>
            <person name="Hertz-Fowler C."/>
            <person name="Berriman M."/>
        </authorList>
    </citation>
    <scope>NUCLEOTIDE SEQUENCE</scope>
    <source>
        <strain evidence="2">Y486</strain>
    </source>
</reference>
<sequence>MAEQSEVVYEEVSQEAGNAGVDEPSVEPNVEGSTHSRNDGAREFAPDRGASVCEYVPCSLYVATVPLRFTEIPQKFLLSSGGSAEVSPGGSQRRHLKDPEKPYRFSVPLHRPLPTRWEPVDEPQRLKNVESVFFPLFSGAGCVDDNMQEAIRAFLTPPEGNRRREIERRKENEAKLLRCNSSTAQPPIEPIRMPDLGKKVPPNFVPHCAAVPTASFASHTEEIRQRIQEMREKHHALSQKERVSKGKGRTGEALAH</sequence>
<evidence type="ECO:0000313" key="2">
    <source>
        <dbReference type="EMBL" id="CCC46508.1"/>
    </source>
</evidence>
<name>G0TRE4_TRYVY</name>
<feature type="compositionally biased region" description="Basic and acidic residues" evidence="1">
    <location>
        <begin position="34"/>
        <end position="44"/>
    </location>
</feature>
<dbReference type="VEuPathDB" id="TriTrypDB:TvY486_0101560"/>
<protein>
    <submittedName>
        <fullName evidence="2">Uncharacterized protein</fullName>
    </submittedName>
</protein>
<proteinExistence type="predicted"/>
<organism evidence="2">
    <name type="scientific">Trypanosoma vivax (strain Y486)</name>
    <dbReference type="NCBI Taxonomy" id="1055687"/>
    <lineage>
        <taxon>Eukaryota</taxon>
        <taxon>Discoba</taxon>
        <taxon>Euglenozoa</taxon>
        <taxon>Kinetoplastea</taxon>
        <taxon>Metakinetoplastina</taxon>
        <taxon>Trypanosomatida</taxon>
        <taxon>Trypanosomatidae</taxon>
        <taxon>Trypanosoma</taxon>
        <taxon>Duttonella</taxon>
    </lineage>
</organism>
<evidence type="ECO:0000256" key="1">
    <source>
        <dbReference type="SAM" id="MobiDB-lite"/>
    </source>
</evidence>
<feature type="region of interest" description="Disordered" evidence="1">
    <location>
        <begin position="231"/>
        <end position="256"/>
    </location>
</feature>
<accession>G0TRE4</accession>
<feature type="region of interest" description="Disordered" evidence="1">
    <location>
        <begin position="1"/>
        <end position="44"/>
    </location>
</feature>
<feature type="region of interest" description="Disordered" evidence="1">
    <location>
        <begin position="80"/>
        <end position="107"/>
    </location>
</feature>
<dbReference type="OMA" id="KREELMC"/>